<keyword evidence="2" id="KW-1185">Reference proteome</keyword>
<name>A0AAU9RQG0_THLAR</name>
<evidence type="ECO:0000313" key="1">
    <source>
        <dbReference type="EMBL" id="CAH2047505.1"/>
    </source>
</evidence>
<dbReference type="AlphaFoldDB" id="A0AAU9RQG0"/>
<sequence length="149" mass="17354">MEVDRKGNAVSWKSLRLSDKFSVALGDSGRSSELRQKKTCRQSSLFLWRRLTKDEARELYFLHRVRILELRLSTWAWEEMPNPANHFTLQPLLSKPLLLLINLRIFLNPRNFPLSSDLISLSRPMILQQPDSDPSVLPQASVRRLTKTK</sequence>
<reference evidence="1 2" key="1">
    <citation type="submission" date="2022-03" db="EMBL/GenBank/DDBJ databases">
        <authorList>
            <person name="Nunn A."/>
            <person name="Chopra R."/>
            <person name="Nunn A."/>
            <person name="Contreras Garrido A."/>
        </authorList>
    </citation>
    <scope>NUCLEOTIDE SEQUENCE [LARGE SCALE GENOMIC DNA]</scope>
</reference>
<accession>A0AAU9RQG0</accession>
<gene>
    <name evidence="1" type="ORF">TAV2_LOCUS7941</name>
</gene>
<organism evidence="1 2">
    <name type="scientific">Thlaspi arvense</name>
    <name type="common">Field penny-cress</name>
    <dbReference type="NCBI Taxonomy" id="13288"/>
    <lineage>
        <taxon>Eukaryota</taxon>
        <taxon>Viridiplantae</taxon>
        <taxon>Streptophyta</taxon>
        <taxon>Embryophyta</taxon>
        <taxon>Tracheophyta</taxon>
        <taxon>Spermatophyta</taxon>
        <taxon>Magnoliopsida</taxon>
        <taxon>eudicotyledons</taxon>
        <taxon>Gunneridae</taxon>
        <taxon>Pentapetalae</taxon>
        <taxon>rosids</taxon>
        <taxon>malvids</taxon>
        <taxon>Brassicales</taxon>
        <taxon>Brassicaceae</taxon>
        <taxon>Thlaspideae</taxon>
        <taxon>Thlaspi</taxon>
    </lineage>
</organism>
<proteinExistence type="predicted"/>
<dbReference type="Proteomes" id="UP000836841">
    <property type="component" value="Chromosome 2"/>
</dbReference>
<evidence type="ECO:0000313" key="2">
    <source>
        <dbReference type="Proteomes" id="UP000836841"/>
    </source>
</evidence>
<protein>
    <submittedName>
        <fullName evidence="1">Uncharacterized protein</fullName>
    </submittedName>
</protein>
<dbReference type="EMBL" id="OU466858">
    <property type="protein sequence ID" value="CAH2047505.1"/>
    <property type="molecule type" value="Genomic_DNA"/>
</dbReference>